<dbReference type="AlphaFoldDB" id="A0A4S2B1U9"/>
<dbReference type="NCBIfam" id="TIGR00121">
    <property type="entry name" value="birA_ligase"/>
    <property type="match status" value="1"/>
</dbReference>
<dbReference type="InterPro" id="IPR004408">
    <property type="entry name" value="Biotin_CoA_COase_ligase"/>
</dbReference>
<dbReference type="RefSeq" id="WP_136009541.1">
    <property type="nucleotide sequence ID" value="NZ_SRYZ01000008.1"/>
</dbReference>
<organism evidence="3 4">
    <name type="scientific">Bacteroides muris</name>
    <name type="common">ex Afrizal et al. 2022</name>
    <dbReference type="NCBI Taxonomy" id="2516960"/>
    <lineage>
        <taxon>Bacteria</taxon>
        <taxon>Pseudomonadati</taxon>
        <taxon>Bacteroidota</taxon>
        <taxon>Bacteroidia</taxon>
        <taxon>Bacteroidales</taxon>
        <taxon>Bacteroidaceae</taxon>
        <taxon>Bacteroides</taxon>
    </lineage>
</organism>
<evidence type="ECO:0000259" key="2">
    <source>
        <dbReference type="PROSITE" id="PS51733"/>
    </source>
</evidence>
<dbReference type="EC" id="6.3.4.15" evidence="3"/>
<feature type="domain" description="BPL/LPL catalytic" evidence="2">
    <location>
        <begin position="2"/>
        <end position="188"/>
    </location>
</feature>
<dbReference type="PROSITE" id="PS51733">
    <property type="entry name" value="BPL_LPL_CATALYTIC"/>
    <property type="match status" value="1"/>
</dbReference>
<comment type="caution">
    <text evidence="3">The sequence shown here is derived from an EMBL/GenBank/DDBJ whole genome shotgun (WGS) entry which is preliminary data.</text>
</comment>
<dbReference type="InterPro" id="IPR045864">
    <property type="entry name" value="aa-tRNA-synth_II/BPL/LPL"/>
</dbReference>
<dbReference type="Gene3D" id="3.30.930.10">
    <property type="entry name" value="Bira Bifunctional Protein, Domain 2"/>
    <property type="match status" value="1"/>
</dbReference>
<evidence type="ECO:0000313" key="3">
    <source>
        <dbReference type="EMBL" id="TGY07771.1"/>
    </source>
</evidence>
<dbReference type="PANTHER" id="PTHR12835:SF5">
    <property type="entry name" value="BIOTIN--PROTEIN LIGASE"/>
    <property type="match status" value="1"/>
</dbReference>
<keyword evidence="1 3" id="KW-0436">Ligase</keyword>
<gene>
    <name evidence="3" type="ORF">E5355_05750</name>
</gene>
<dbReference type="PANTHER" id="PTHR12835">
    <property type="entry name" value="BIOTIN PROTEIN LIGASE"/>
    <property type="match status" value="1"/>
</dbReference>
<evidence type="ECO:0000256" key="1">
    <source>
        <dbReference type="ARBA" id="ARBA00022598"/>
    </source>
</evidence>
<name>A0A4S2B1U9_9BACE</name>
<keyword evidence="4" id="KW-1185">Reference proteome</keyword>
<reference evidence="3 4" key="1">
    <citation type="submission" date="2019-04" db="EMBL/GenBank/DDBJ databases">
        <title>Microbes associate with the intestines of laboratory mice.</title>
        <authorList>
            <person name="Navarre W."/>
            <person name="Wong E."/>
            <person name="Huang K."/>
            <person name="Tropini C."/>
            <person name="Ng K."/>
            <person name="Yu B."/>
        </authorList>
    </citation>
    <scope>NUCLEOTIDE SEQUENCE [LARGE SCALE GENOMIC DNA]</scope>
    <source>
        <strain evidence="3 4">NM69_E16B</strain>
    </source>
</reference>
<accession>A0A4S2B1U9</accession>
<sequence length="257" mass="29872">MKPCPDTFPFPLVALDETASTNQYLSQLCNRLQESVAELTTVTAEFQTAGKGQRGNTWEAEEGKNLLFSVVLYPSFLEARRQFILSQIVSLTIKEELSRWSDEITIKWPNDIYWKDRKICGILIENDLSGHHIKRSIAGIGININQEVFNSDAPNPVSLKQITGKEHDRYEILAHILRRIQIYYNSLQMEDFAAYSDEISTRYARSLFRRRGLHPYEDADGKFLARLLRVEQDGRFILEDENGKEREYLFKEVQYIL</sequence>
<proteinExistence type="predicted"/>
<dbReference type="Pfam" id="PF03099">
    <property type="entry name" value="BPL_LplA_LipB"/>
    <property type="match status" value="1"/>
</dbReference>
<dbReference type="GO" id="GO:0004077">
    <property type="term" value="F:biotin--[biotin carboxyl-carrier protein] ligase activity"/>
    <property type="evidence" value="ECO:0007669"/>
    <property type="project" value="UniProtKB-EC"/>
</dbReference>
<dbReference type="GO" id="GO:0005737">
    <property type="term" value="C:cytoplasm"/>
    <property type="evidence" value="ECO:0007669"/>
    <property type="project" value="TreeGrafter"/>
</dbReference>
<dbReference type="SUPFAM" id="SSF55681">
    <property type="entry name" value="Class II aaRS and biotin synthetases"/>
    <property type="match status" value="1"/>
</dbReference>
<dbReference type="CDD" id="cd16442">
    <property type="entry name" value="BPL"/>
    <property type="match status" value="1"/>
</dbReference>
<evidence type="ECO:0000313" key="4">
    <source>
        <dbReference type="Proteomes" id="UP000310532"/>
    </source>
</evidence>
<protein>
    <submittedName>
        <fullName evidence="3">Biotin--[acetyl-CoA-carboxylase] ligase</fullName>
        <ecNumber evidence="3">6.3.4.15</ecNumber>
    </submittedName>
</protein>
<dbReference type="InterPro" id="IPR004143">
    <property type="entry name" value="BPL_LPL_catalytic"/>
</dbReference>
<dbReference type="EMBL" id="SRYZ01000008">
    <property type="protein sequence ID" value="TGY07771.1"/>
    <property type="molecule type" value="Genomic_DNA"/>
</dbReference>
<dbReference type="Proteomes" id="UP000310532">
    <property type="component" value="Unassembled WGS sequence"/>
</dbReference>